<dbReference type="Proteomes" id="UP001374579">
    <property type="component" value="Unassembled WGS sequence"/>
</dbReference>
<feature type="compositionally biased region" description="Basic residues" evidence="1">
    <location>
        <begin position="158"/>
        <end position="175"/>
    </location>
</feature>
<proteinExistence type="predicted"/>
<evidence type="ECO:0000256" key="1">
    <source>
        <dbReference type="SAM" id="MobiDB-lite"/>
    </source>
</evidence>
<feature type="region of interest" description="Disordered" evidence="1">
    <location>
        <begin position="56"/>
        <end position="182"/>
    </location>
</feature>
<keyword evidence="5" id="KW-1185">Reference proteome</keyword>
<dbReference type="CDD" id="cd10567">
    <property type="entry name" value="SWIB-MDM2_like"/>
    <property type="match status" value="1"/>
</dbReference>
<evidence type="ECO:0000259" key="3">
    <source>
        <dbReference type="PROSITE" id="PS51998"/>
    </source>
</evidence>
<evidence type="ECO:0008006" key="6">
    <source>
        <dbReference type="Google" id="ProtNLM"/>
    </source>
</evidence>
<protein>
    <recommendedName>
        <fullName evidence="6">Upstream activation factor subunit spp27</fullName>
    </recommendedName>
</protein>
<feature type="compositionally biased region" description="Basic and acidic residues" evidence="1">
    <location>
        <begin position="139"/>
        <end position="157"/>
    </location>
</feature>
<name>A0AAN9BRJ7_9CAEN</name>
<evidence type="ECO:0000313" key="5">
    <source>
        <dbReference type="Proteomes" id="UP001374579"/>
    </source>
</evidence>
<dbReference type="SUPFAM" id="SSF47592">
    <property type="entry name" value="SWIB/MDM2 domain"/>
    <property type="match status" value="1"/>
</dbReference>
<feature type="compositionally biased region" description="Basic and acidic residues" evidence="1">
    <location>
        <begin position="89"/>
        <end position="102"/>
    </location>
</feature>
<dbReference type="Gene3D" id="1.10.10.60">
    <property type="entry name" value="Homeodomain-like"/>
    <property type="match status" value="1"/>
</dbReference>
<evidence type="ECO:0000259" key="2">
    <source>
        <dbReference type="PROSITE" id="PS51925"/>
    </source>
</evidence>
<dbReference type="Pfam" id="PF08766">
    <property type="entry name" value="DEK_C"/>
    <property type="match status" value="1"/>
</dbReference>
<dbReference type="InterPro" id="IPR019835">
    <property type="entry name" value="SWIB_domain"/>
</dbReference>
<dbReference type="PANTHER" id="PTHR13844">
    <property type="entry name" value="SWI/SNF-RELATED MATRIX-ASSOCIATED ACTIN-DEPENDENT REGULATOR OF CHROMATIN SUBFAMILY D"/>
    <property type="match status" value="1"/>
</dbReference>
<evidence type="ECO:0000313" key="4">
    <source>
        <dbReference type="EMBL" id="KAK7110173.1"/>
    </source>
</evidence>
<dbReference type="SUPFAM" id="SSF109715">
    <property type="entry name" value="DEK C-terminal domain"/>
    <property type="match status" value="1"/>
</dbReference>
<dbReference type="InterPro" id="IPR003121">
    <property type="entry name" value="SWIB_MDM2_domain"/>
</dbReference>
<sequence length="265" mass="30171">MSDATKADLSKSVKAILKDGDLDQLSAKKIRKMLETEYKADFTERKDEIDKLVMQLITGSGSEEEQEEAQSKQKVSNGTPKAPKRPASPKKETVTEKPKEEPSLSDDDDDDSDIGEIEDYVPIKKSKVQSSKGKKSSSKKVDDEELAKQLQDDEGSRPSRRCKAQPVVRKQKKPRKEGAKGNSVYSRPCLILPPLDGLLDTDKMPRPMIVKRIWEIVKERELLDPKNRQFMICDEQMLSIFGKPRVRMFGVMKYLKLYIKDLPKE</sequence>
<dbReference type="Gene3D" id="1.10.245.10">
    <property type="entry name" value="SWIB/MDM2 domain"/>
    <property type="match status" value="1"/>
</dbReference>
<feature type="compositionally biased region" description="Acidic residues" evidence="1">
    <location>
        <begin position="103"/>
        <end position="119"/>
    </location>
</feature>
<dbReference type="PROSITE" id="PS51998">
    <property type="entry name" value="DEK_C"/>
    <property type="match status" value="1"/>
</dbReference>
<dbReference type="InterPro" id="IPR014876">
    <property type="entry name" value="DEK_C"/>
</dbReference>
<dbReference type="EMBL" id="JBAMIC010000003">
    <property type="protein sequence ID" value="KAK7110173.1"/>
    <property type="molecule type" value="Genomic_DNA"/>
</dbReference>
<dbReference type="Pfam" id="PF02201">
    <property type="entry name" value="SWIB"/>
    <property type="match status" value="1"/>
</dbReference>
<gene>
    <name evidence="4" type="ORF">V1264_014095</name>
</gene>
<accession>A0AAN9BRJ7</accession>
<organism evidence="4 5">
    <name type="scientific">Littorina saxatilis</name>
    <dbReference type="NCBI Taxonomy" id="31220"/>
    <lineage>
        <taxon>Eukaryota</taxon>
        <taxon>Metazoa</taxon>
        <taxon>Spiralia</taxon>
        <taxon>Lophotrochozoa</taxon>
        <taxon>Mollusca</taxon>
        <taxon>Gastropoda</taxon>
        <taxon>Caenogastropoda</taxon>
        <taxon>Littorinimorpha</taxon>
        <taxon>Littorinoidea</taxon>
        <taxon>Littorinidae</taxon>
        <taxon>Littorina</taxon>
    </lineage>
</organism>
<feature type="domain" description="DM2" evidence="2">
    <location>
        <begin position="184"/>
        <end position="261"/>
    </location>
</feature>
<dbReference type="InterPro" id="IPR036885">
    <property type="entry name" value="SWIB_MDM2_dom_sf"/>
</dbReference>
<feature type="compositionally biased region" description="Basic residues" evidence="1">
    <location>
        <begin position="124"/>
        <end position="138"/>
    </location>
</feature>
<dbReference type="SMART" id="SM00151">
    <property type="entry name" value="SWIB"/>
    <property type="match status" value="1"/>
</dbReference>
<feature type="domain" description="DEK-C" evidence="3">
    <location>
        <begin position="3"/>
        <end position="58"/>
    </location>
</feature>
<dbReference type="AlphaFoldDB" id="A0AAN9BRJ7"/>
<comment type="caution">
    <text evidence="4">The sequence shown here is derived from an EMBL/GenBank/DDBJ whole genome shotgun (WGS) entry which is preliminary data.</text>
</comment>
<dbReference type="PROSITE" id="PS51925">
    <property type="entry name" value="SWIB_MDM2"/>
    <property type="match status" value="1"/>
</dbReference>
<reference evidence="4 5" key="1">
    <citation type="submission" date="2024-02" db="EMBL/GenBank/DDBJ databases">
        <title>Chromosome-scale genome assembly of the rough periwinkle Littorina saxatilis.</title>
        <authorList>
            <person name="De Jode A."/>
            <person name="Faria R."/>
            <person name="Formenti G."/>
            <person name="Sims Y."/>
            <person name="Smith T.P."/>
            <person name="Tracey A."/>
            <person name="Wood J.M.D."/>
            <person name="Zagrodzka Z.B."/>
            <person name="Johannesson K."/>
            <person name="Butlin R.K."/>
            <person name="Leder E.H."/>
        </authorList>
    </citation>
    <scope>NUCLEOTIDE SEQUENCE [LARGE SCALE GENOMIC DNA]</scope>
    <source>
        <strain evidence="4">Snail1</strain>
        <tissue evidence="4">Muscle</tissue>
    </source>
</reference>